<dbReference type="GO" id="GO:0008233">
    <property type="term" value="F:peptidase activity"/>
    <property type="evidence" value="ECO:0007669"/>
    <property type="project" value="InterPro"/>
</dbReference>
<feature type="compositionally biased region" description="Basic and acidic residues" evidence="2">
    <location>
        <begin position="501"/>
        <end position="517"/>
    </location>
</feature>
<reference evidence="4 5" key="1">
    <citation type="submission" date="2020-08" db="EMBL/GenBank/DDBJ databases">
        <title>Genomic Encyclopedia of Type Strains, Phase IV (KMG-IV): sequencing the most valuable type-strain genomes for metagenomic binning, comparative biology and taxonomic classification.</title>
        <authorList>
            <person name="Goeker M."/>
        </authorList>
    </citation>
    <scope>NUCLEOTIDE SEQUENCE [LARGE SCALE GENOMIC DNA]</scope>
    <source>
        <strain evidence="4 5">DSM 23562</strain>
    </source>
</reference>
<evidence type="ECO:0000259" key="3">
    <source>
        <dbReference type="Pfam" id="PF01343"/>
    </source>
</evidence>
<dbReference type="RefSeq" id="WP_184203365.1">
    <property type="nucleotide sequence ID" value="NZ_JACHGW010000006.1"/>
</dbReference>
<dbReference type="InterPro" id="IPR033855">
    <property type="entry name" value="Protein_C"/>
</dbReference>
<comment type="similarity">
    <text evidence="1">Belongs to the peptidase S49 family.</text>
</comment>
<feature type="compositionally biased region" description="Polar residues" evidence="2">
    <location>
        <begin position="338"/>
        <end position="353"/>
    </location>
</feature>
<dbReference type="EMBL" id="JACHGW010000006">
    <property type="protein sequence ID" value="MBB6053265.1"/>
    <property type="molecule type" value="Genomic_DNA"/>
</dbReference>
<dbReference type="Gene3D" id="3.90.226.10">
    <property type="entry name" value="2-enoyl-CoA Hydratase, Chain A, domain 1"/>
    <property type="match status" value="1"/>
</dbReference>
<dbReference type="Pfam" id="PF01343">
    <property type="entry name" value="Peptidase_S49"/>
    <property type="match status" value="1"/>
</dbReference>
<feature type="compositionally biased region" description="Acidic residues" evidence="2">
    <location>
        <begin position="314"/>
        <end position="326"/>
    </location>
</feature>
<dbReference type="InterPro" id="IPR002142">
    <property type="entry name" value="Peptidase_S49"/>
</dbReference>
<dbReference type="PANTHER" id="PTHR42987">
    <property type="entry name" value="PEPTIDASE S49"/>
    <property type="match status" value="1"/>
</dbReference>
<feature type="region of interest" description="Disordered" evidence="2">
    <location>
        <begin position="297"/>
        <end position="371"/>
    </location>
</feature>
<evidence type="ECO:0000313" key="4">
    <source>
        <dbReference type="EMBL" id="MBB6053265.1"/>
    </source>
</evidence>
<accession>A0A7W9W9I9</accession>
<protein>
    <submittedName>
        <fullName evidence="4">Signal peptide peptidase SppA</fullName>
    </submittedName>
</protein>
<name>A0A7W9W9I9_ARMRO</name>
<feature type="compositionally biased region" description="Basic and acidic residues" evidence="2">
    <location>
        <begin position="327"/>
        <end position="336"/>
    </location>
</feature>
<dbReference type="Proteomes" id="UP000520814">
    <property type="component" value="Unassembled WGS sequence"/>
</dbReference>
<feature type="compositionally biased region" description="Acidic residues" evidence="2">
    <location>
        <begin position="297"/>
        <end position="307"/>
    </location>
</feature>
<feature type="domain" description="Peptidase S49" evidence="3">
    <location>
        <begin position="147"/>
        <end position="284"/>
    </location>
</feature>
<dbReference type="PANTHER" id="PTHR42987:SF4">
    <property type="entry name" value="PROTEASE SOHB-RELATED"/>
    <property type="match status" value="1"/>
</dbReference>
<gene>
    <name evidence="4" type="ORF">HNQ39_005099</name>
</gene>
<sequence length="517" mass="54849">MTKPATPSKPPVPPANRLLAISLALEALSGPLALWQPACNALMQRLASGQTTGETVAFWNDDEDEDEPESGYEVFGQVALIPVSGVLLPTSSWWMRYLGFRSTPEIAEAIKRAQADANIKTILLKIESPGGAVQGIAELADTVKACDKRIIAYTGGVCASAALWVASQCDKVYASRLADVGCIGTLRVVSDWSQYYKAMGVTVNAITSTGAESFKGMGVNGTPLTDEQKADLKRNCDESQVHFTQAIADGFFGGDLAKAQAIATGQVWVGPAAKAQGIAHEIVLDTFDTWLQKLSDDPDAELDEDGGTDATKTDDDDTTSDEDDDMPGSRRAELARSGDNTGNGKTAAQTQPGSGKRNEDPQENEMDEKTQDSLASKIVAGLSGLFKSNGAKEAATTPPADPLAERKDALKKSMVAALGQGHPQLTALAGNVDAITEEGALTALEAAWTIATPEALKQTTRASHSQRLDDPSTAVDPVRQQEAGMTAQQKADYEYTLNHTDLGRRARNARKEGRLGL</sequence>
<evidence type="ECO:0000256" key="2">
    <source>
        <dbReference type="SAM" id="MobiDB-lite"/>
    </source>
</evidence>
<dbReference type="InterPro" id="IPR029045">
    <property type="entry name" value="ClpP/crotonase-like_dom_sf"/>
</dbReference>
<feature type="region of interest" description="Disordered" evidence="2">
    <location>
        <begin position="461"/>
        <end position="517"/>
    </location>
</feature>
<dbReference type="AlphaFoldDB" id="A0A7W9W9I9"/>
<evidence type="ECO:0000313" key="5">
    <source>
        <dbReference type="Proteomes" id="UP000520814"/>
    </source>
</evidence>
<proteinExistence type="inferred from homology"/>
<dbReference type="GO" id="GO:0006508">
    <property type="term" value="P:proteolysis"/>
    <property type="evidence" value="ECO:0007669"/>
    <property type="project" value="InterPro"/>
</dbReference>
<dbReference type="CDD" id="cd07022">
    <property type="entry name" value="S49_Sppa_36K_type"/>
    <property type="match status" value="1"/>
</dbReference>
<organism evidence="4 5">
    <name type="scientific">Armatimonas rosea</name>
    <dbReference type="NCBI Taxonomy" id="685828"/>
    <lineage>
        <taxon>Bacteria</taxon>
        <taxon>Bacillati</taxon>
        <taxon>Armatimonadota</taxon>
        <taxon>Armatimonadia</taxon>
        <taxon>Armatimonadales</taxon>
        <taxon>Armatimonadaceae</taxon>
        <taxon>Armatimonas</taxon>
    </lineage>
</organism>
<evidence type="ECO:0000256" key="1">
    <source>
        <dbReference type="ARBA" id="ARBA00008683"/>
    </source>
</evidence>
<dbReference type="SUPFAM" id="SSF52096">
    <property type="entry name" value="ClpP/crotonase"/>
    <property type="match status" value="1"/>
</dbReference>
<keyword evidence="5" id="KW-1185">Reference proteome</keyword>
<comment type="caution">
    <text evidence="4">The sequence shown here is derived from an EMBL/GenBank/DDBJ whole genome shotgun (WGS) entry which is preliminary data.</text>
</comment>